<evidence type="ECO:0000313" key="1">
    <source>
        <dbReference type="EMBL" id="GLT20514.1"/>
    </source>
</evidence>
<reference evidence="2" key="1">
    <citation type="journal article" date="2019" name="Int. J. Syst. Evol. Microbiol.">
        <title>The Global Catalogue of Microorganisms (GCM) 10K type strain sequencing project: providing services to taxonomists for standard genome sequencing and annotation.</title>
        <authorList>
            <consortium name="The Broad Institute Genomics Platform"/>
            <consortium name="The Broad Institute Genome Sequencing Center for Infectious Disease"/>
            <person name="Wu L."/>
            <person name="Ma J."/>
        </authorList>
    </citation>
    <scope>NUCLEOTIDE SEQUENCE [LARGE SCALE GENOMIC DNA]</scope>
    <source>
        <strain evidence="2">NBRC 108723</strain>
    </source>
</reference>
<organism evidence="1 2">
    <name type="scientific">Vibrio zhanjiangensis</name>
    <dbReference type="NCBI Taxonomy" id="1046128"/>
    <lineage>
        <taxon>Bacteria</taxon>
        <taxon>Pseudomonadati</taxon>
        <taxon>Pseudomonadota</taxon>
        <taxon>Gammaproteobacteria</taxon>
        <taxon>Vibrionales</taxon>
        <taxon>Vibrionaceae</taxon>
        <taxon>Vibrio</taxon>
    </lineage>
</organism>
<accession>A0ABQ6F5I0</accession>
<evidence type="ECO:0000313" key="2">
    <source>
        <dbReference type="Proteomes" id="UP001157138"/>
    </source>
</evidence>
<protein>
    <submittedName>
        <fullName evidence="1">Uncharacterized protein</fullName>
    </submittedName>
</protein>
<proteinExistence type="predicted"/>
<dbReference type="EMBL" id="BSPW01000124">
    <property type="protein sequence ID" value="GLT20514.1"/>
    <property type="molecule type" value="Genomic_DNA"/>
</dbReference>
<name>A0ABQ6F5I0_9VIBR</name>
<dbReference type="Proteomes" id="UP001157138">
    <property type="component" value="Unassembled WGS sequence"/>
</dbReference>
<comment type="caution">
    <text evidence="1">The sequence shown here is derived from an EMBL/GenBank/DDBJ whole genome shotgun (WGS) entry which is preliminary data.</text>
</comment>
<keyword evidence="2" id="KW-1185">Reference proteome</keyword>
<dbReference type="RefSeq" id="WP_284194343.1">
    <property type="nucleotide sequence ID" value="NZ_BSPW01000124.1"/>
</dbReference>
<sequence length="78" mass="8965">MTTKQIKNDITETIELSIKLRDMIGKLHKNVCLEMSIKEKQDELTTEEQLLSEIIIPMISDATQLLGKVSMLDNIYNK</sequence>
<gene>
    <name evidence="1" type="ORF">GCM10007938_42990</name>
</gene>